<dbReference type="InterPro" id="IPR051092">
    <property type="entry name" value="FYVE_RhoGEF_PH"/>
</dbReference>
<dbReference type="GO" id="GO:0005085">
    <property type="term" value="F:guanyl-nucleotide exchange factor activity"/>
    <property type="evidence" value="ECO:0007669"/>
    <property type="project" value="InterPro"/>
</dbReference>
<dbReference type="PROSITE" id="PS50010">
    <property type="entry name" value="DH_2"/>
    <property type="match status" value="1"/>
</dbReference>
<sequence>MATHEETGQSSSIGFPAFESPSKVSSPSQMRPFRRISMPSFPSGVNRNSIASMSSTDSLTENNEARPGMVVLASSPGNIRFPRTSITTNISRTRPNSSELPKRRSRKRSSSAKPATDTKSQQRKQVVEEIRTTEKSYLDGLELIYSHFLSPIVAALETSKPLLDRASITSVFSNFIDIWNLHRSFYSALAEHLGDNPTSIPPPLSPVLLSHFPYLSLYTPFITSFPSMISTLTDMITPPNQHRPNPRYDQDFATFISTQEADPICGKLKLRDWLLTIVQRCPRYLLLLKDLIKYTDEDDPEYVKLNTVIALVNKITASLNTSLQTHAQILSLLALQRSTSGLPIQLIEPGRIFLKRATLIQVERSSAPREREFLLFSDCLLWLANEEVERAWNLGWSTGTTSDSSSPQTPVRPKLVRSRSKSEAELLKSKGDSEGVSDSPQRPHSTVVPPPMKKPSIPPPPAPRRLPSTGEERWIYKGQVSLVDIEVIVVPSREEGDERRLEVLSPGSSFVLYAGSEDERDNWVSEIRQAKAQLLASLNMINPNSTLTSSSSTNHLRRSLQALPFPPSDERIATIRAVQSSKDFSELNAARHDEEKKGKEKEPVERRRKVEHWVPAIWIPDERTDSCSVDDTFFIADPKETSSKPARACEACYETVFPLVDPPTNGENPSVLSSSSFLSSNVGTVRPGKDTITSLSMLPSWVSMPSLPTQSSQPQALMQMATVDISTDLPVPHAGTNNINATTEVEAGKRGRVRLKSANSRPKSFHQILEDFQQGQPVGGSGGNRQLGIFPSSPSTLIDSAIEENSESSASEDHDGDGFNGSAAGEADDFEDHAQLPLPTPPSINSLSQPPSPSPRRREDTARRSKRFSLPAVALHTTNVTARTTSMTGRYSGSGSGGNGSTRSGSGGASGVSGKNGTGGAMGRLRRLSLVSNSRN</sequence>
<dbReference type="SMART" id="SM00325">
    <property type="entry name" value="RhoGEF"/>
    <property type="match status" value="1"/>
</dbReference>
<evidence type="ECO:0000256" key="1">
    <source>
        <dbReference type="SAM" id="MobiDB-lite"/>
    </source>
</evidence>
<evidence type="ECO:0000313" key="5">
    <source>
        <dbReference type="Proteomes" id="UP001213000"/>
    </source>
</evidence>
<protein>
    <recommendedName>
        <fullName evidence="6">DH domain-containing protein</fullName>
    </recommendedName>
</protein>
<dbReference type="EMBL" id="JANIEX010000033">
    <property type="protein sequence ID" value="KAJ3575572.1"/>
    <property type="molecule type" value="Genomic_DNA"/>
</dbReference>
<feature type="region of interest" description="Disordered" evidence="1">
    <location>
        <begin position="774"/>
        <end position="936"/>
    </location>
</feature>
<dbReference type="Proteomes" id="UP001213000">
    <property type="component" value="Unassembled WGS sequence"/>
</dbReference>
<dbReference type="Gene3D" id="1.20.900.10">
    <property type="entry name" value="Dbl homology (DH) domain"/>
    <property type="match status" value="1"/>
</dbReference>
<feature type="domain" description="PH" evidence="2">
    <location>
        <begin position="345"/>
        <end position="532"/>
    </location>
</feature>
<feature type="region of interest" description="Disordered" evidence="1">
    <location>
        <begin position="1"/>
        <end position="126"/>
    </location>
</feature>
<feature type="region of interest" description="Disordered" evidence="1">
    <location>
        <begin position="397"/>
        <end position="470"/>
    </location>
</feature>
<dbReference type="AlphaFoldDB" id="A0AAD5W1C7"/>
<feature type="compositionally biased region" description="Basic and acidic residues" evidence="1">
    <location>
        <begin position="420"/>
        <end position="433"/>
    </location>
</feature>
<dbReference type="PANTHER" id="PTHR12673">
    <property type="entry name" value="FACIOGENITAL DYSPLASIA PROTEIN"/>
    <property type="match status" value="1"/>
</dbReference>
<dbReference type="PANTHER" id="PTHR12673:SF159">
    <property type="entry name" value="LD03170P"/>
    <property type="match status" value="1"/>
</dbReference>
<dbReference type="SMART" id="SM00233">
    <property type="entry name" value="PH"/>
    <property type="match status" value="1"/>
</dbReference>
<gene>
    <name evidence="4" type="ORF">NP233_g1000</name>
</gene>
<dbReference type="Gene3D" id="2.30.29.30">
    <property type="entry name" value="Pleckstrin-homology domain (PH domain)/Phosphotyrosine-binding domain (PTB)"/>
    <property type="match status" value="1"/>
</dbReference>
<dbReference type="InterPro" id="IPR011993">
    <property type="entry name" value="PH-like_dom_sf"/>
</dbReference>
<feature type="domain" description="DH" evidence="3">
    <location>
        <begin position="122"/>
        <end position="322"/>
    </location>
</feature>
<accession>A0AAD5W1C7</accession>
<comment type="caution">
    <text evidence="4">The sequence shown here is derived from an EMBL/GenBank/DDBJ whole genome shotgun (WGS) entry which is preliminary data.</text>
</comment>
<feature type="compositionally biased region" description="Low complexity" evidence="1">
    <location>
        <begin position="83"/>
        <end position="94"/>
    </location>
</feature>
<feature type="compositionally biased region" description="Gly residues" evidence="1">
    <location>
        <begin position="892"/>
        <end position="922"/>
    </location>
</feature>
<evidence type="ECO:0008006" key="6">
    <source>
        <dbReference type="Google" id="ProtNLM"/>
    </source>
</evidence>
<feature type="region of interest" description="Disordered" evidence="1">
    <location>
        <begin position="583"/>
        <end position="606"/>
    </location>
</feature>
<dbReference type="Pfam" id="PF00621">
    <property type="entry name" value="RhoGEF"/>
    <property type="match status" value="1"/>
</dbReference>
<dbReference type="SUPFAM" id="SSF48065">
    <property type="entry name" value="DBL homology domain (DH-domain)"/>
    <property type="match status" value="1"/>
</dbReference>
<dbReference type="GO" id="GO:0005737">
    <property type="term" value="C:cytoplasm"/>
    <property type="evidence" value="ECO:0007669"/>
    <property type="project" value="TreeGrafter"/>
</dbReference>
<name>A0AAD5W1C7_9AGAR</name>
<feature type="region of interest" description="Disordered" evidence="1">
    <location>
        <begin position="731"/>
        <end position="762"/>
    </location>
</feature>
<organism evidence="4 5">
    <name type="scientific">Leucocoprinus birnbaumii</name>
    <dbReference type="NCBI Taxonomy" id="56174"/>
    <lineage>
        <taxon>Eukaryota</taxon>
        <taxon>Fungi</taxon>
        <taxon>Dikarya</taxon>
        <taxon>Basidiomycota</taxon>
        <taxon>Agaricomycotina</taxon>
        <taxon>Agaricomycetes</taxon>
        <taxon>Agaricomycetidae</taxon>
        <taxon>Agaricales</taxon>
        <taxon>Agaricineae</taxon>
        <taxon>Agaricaceae</taxon>
        <taxon>Leucocoprinus</taxon>
    </lineage>
</organism>
<feature type="compositionally biased region" description="Low complexity" evidence="1">
    <location>
        <begin position="397"/>
        <end position="406"/>
    </location>
</feature>
<evidence type="ECO:0000259" key="3">
    <source>
        <dbReference type="PROSITE" id="PS50010"/>
    </source>
</evidence>
<evidence type="ECO:0000259" key="2">
    <source>
        <dbReference type="PROSITE" id="PS50003"/>
    </source>
</evidence>
<dbReference type="InterPro" id="IPR001849">
    <property type="entry name" value="PH_domain"/>
</dbReference>
<feature type="compositionally biased region" description="Basic and acidic residues" evidence="1">
    <location>
        <begin position="583"/>
        <end position="605"/>
    </location>
</feature>
<evidence type="ECO:0000313" key="4">
    <source>
        <dbReference type="EMBL" id="KAJ3575572.1"/>
    </source>
</evidence>
<feature type="compositionally biased region" description="Pro residues" evidence="1">
    <location>
        <begin position="448"/>
        <end position="464"/>
    </location>
</feature>
<dbReference type="CDD" id="cd00160">
    <property type="entry name" value="RhoGEF"/>
    <property type="match status" value="1"/>
</dbReference>
<proteinExistence type="predicted"/>
<reference evidence="4" key="1">
    <citation type="submission" date="2022-07" db="EMBL/GenBank/DDBJ databases">
        <title>Genome Sequence of Leucocoprinus birnbaumii.</title>
        <authorList>
            <person name="Buettner E."/>
        </authorList>
    </citation>
    <scope>NUCLEOTIDE SEQUENCE</scope>
    <source>
        <strain evidence="4">VT141</strain>
    </source>
</reference>
<dbReference type="PROSITE" id="PS50003">
    <property type="entry name" value="PH_DOMAIN"/>
    <property type="match status" value="1"/>
</dbReference>
<keyword evidence="5" id="KW-1185">Reference proteome</keyword>
<dbReference type="InterPro" id="IPR035899">
    <property type="entry name" value="DBL_dom_sf"/>
</dbReference>
<feature type="compositionally biased region" description="Polar residues" evidence="1">
    <location>
        <begin position="43"/>
        <end position="62"/>
    </location>
</feature>
<dbReference type="SUPFAM" id="SSF50729">
    <property type="entry name" value="PH domain-like"/>
    <property type="match status" value="1"/>
</dbReference>
<dbReference type="InterPro" id="IPR000219">
    <property type="entry name" value="DH_dom"/>
</dbReference>